<feature type="compositionally biased region" description="Basic and acidic residues" evidence="1">
    <location>
        <begin position="13"/>
        <end position="27"/>
    </location>
</feature>
<protein>
    <submittedName>
        <fullName evidence="2">Uncharacterized protein</fullName>
    </submittedName>
</protein>
<reference evidence="2 3" key="1">
    <citation type="journal article" date="2016" name="Nat. Commun.">
        <title>Thousands of microbial genomes shed light on interconnected biogeochemical processes in an aquifer system.</title>
        <authorList>
            <person name="Anantharaman K."/>
            <person name="Brown C.T."/>
            <person name="Hug L.A."/>
            <person name="Sharon I."/>
            <person name="Castelle C.J."/>
            <person name="Probst A.J."/>
            <person name="Thomas B.C."/>
            <person name="Singh A."/>
            <person name="Wilkins M.J."/>
            <person name="Karaoz U."/>
            <person name="Brodie E.L."/>
            <person name="Williams K.H."/>
            <person name="Hubbard S.S."/>
            <person name="Banfield J.F."/>
        </authorList>
    </citation>
    <scope>NUCLEOTIDE SEQUENCE [LARGE SCALE GENOMIC DNA]</scope>
</reference>
<evidence type="ECO:0000313" key="2">
    <source>
        <dbReference type="EMBL" id="OGY54551.1"/>
    </source>
</evidence>
<dbReference type="Proteomes" id="UP000178122">
    <property type="component" value="Unassembled WGS sequence"/>
</dbReference>
<evidence type="ECO:0000313" key="3">
    <source>
        <dbReference type="Proteomes" id="UP000178122"/>
    </source>
</evidence>
<comment type="caution">
    <text evidence="2">The sequence shown here is derived from an EMBL/GenBank/DDBJ whole genome shotgun (WGS) entry which is preliminary data.</text>
</comment>
<organism evidence="2 3">
    <name type="scientific">Candidatus Buchananbacteria bacterium RIFCSPLOWO2_01_FULL_40_23b</name>
    <dbReference type="NCBI Taxonomy" id="1797544"/>
    <lineage>
        <taxon>Bacteria</taxon>
        <taxon>Candidatus Buchananiibacteriota</taxon>
    </lineage>
</organism>
<sequence>MNKDSNKNQTFAEKLKEHTELSRKTGEKAQSLMAQAEKAMANSDGEKADKLLAGVELLLKTTDSTLQDFETNHKEEFLWLNSLPKKTIVSSRAG</sequence>
<accession>A0A1G1YQF3</accession>
<name>A0A1G1YQF3_9BACT</name>
<feature type="region of interest" description="Disordered" evidence="1">
    <location>
        <begin position="1"/>
        <end position="28"/>
    </location>
</feature>
<proteinExistence type="predicted"/>
<dbReference type="EMBL" id="MHIN01000026">
    <property type="protein sequence ID" value="OGY54551.1"/>
    <property type="molecule type" value="Genomic_DNA"/>
</dbReference>
<evidence type="ECO:0000256" key="1">
    <source>
        <dbReference type="SAM" id="MobiDB-lite"/>
    </source>
</evidence>
<dbReference type="AlphaFoldDB" id="A0A1G1YQF3"/>
<gene>
    <name evidence="2" type="ORF">A2912_04855</name>
</gene>